<dbReference type="OrthoDB" id="3435869at2"/>
<evidence type="ECO:0000256" key="9">
    <source>
        <dbReference type="RuleBase" id="RU000461"/>
    </source>
</evidence>
<dbReference type="PANTHER" id="PTHR46696:SF1">
    <property type="entry name" value="CYTOCHROME P450 YJIB-RELATED"/>
    <property type="match status" value="1"/>
</dbReference>
<dbReference type="Proteomes" id="UP000199529">
    <property type="component" value="Unassembled WGS sequence"/>
</dbReference>
<accession>A0A1H3TIZ2</accession>
<dbReference type="GO" id="GO:0005737">
    <property type="term" value="C:cytoplasm"/>
    <property type="evidence" value="ECO:0007669"/>
    <property type="project" value="UniProtKB-SubCell"/>
</dbReference>
<evidence type="ECO:0000256" key="8">
    <source>
        <dbReference type="ARBA" id="ARBA00023033"/>
    </source>
</evidence>
<dbReference type="CDD" id="cd11031">
    <property type="entry name" value="Cyp158A-like"/>
    <property type="match status" value="1"/>
</dbReference>
<evidence type="ECO:0000256" key="1">
    <source>
        <dbReference type="ARBA" id="ARBA00004496"/>
    </source>
</evidence>
<evidence type="ECO:0000256" key="2">
    <source>
        <dbReference type="ARBA" id="ARBA00010617"/>
    </source>
</evidence>
<evidence type="ECO:0000313" key="11">
    <source>
        <dbReference type="Proteomes" id="UP000199529"/>
    </source>
</evidence>
<comment type="similarity">
    <text evidence="2 9">Belongs to the cytochrome P450 family.</text>
</comment>
<dbReference type="PANTHER" id="PTHR46696">
    <property type="entry name" value="P450, PUTATIVE (EUROFUNG)-RELATED"/>
    <property type="match status" value="1"/>
</dbReference>
<dbReference type="PRINTS" id="PR00359">
    <property type="entry name" value="BP450"/>
</dbReference>
<dbReference type="GO" id="GO:0016705">
    <property type="term" value="F:oxidoreductase activity, acting on paired donors, with incorporation or reduction of molecular oxygen"/>
    <property type="evidence" value="ECO:0007669"/>
    <property type="project" value="InterPro"/>
</dbReference>
<evidence type="ECO:0000256" key="3">
    <source>
        <dbReference type="ARBA" id="ARBA00022490"/>
    </source>
</evidence>
<dbReference type="InterPro" id="IPR002397">
    <property type="entry name" value="Cyt_P450_B"/>
</dbReference>
<dbReference type="Pfam" id="PF00067">
    <property type="entry name" value="p450"/>
    <property type="match status" value="2"/>
</dbReference>
<gene>
    <name evidence="10" type="ORF">SAMN05216215_108315</name>
</gene>
<dbReference type="SUPFAM" id="SSF48264">
    <property type="entry name" value="Cytochrome P450"/>
    <property type="match status" value="1"/>
</dbReference>
<dbReference type="InterPro" id="IPR036396">
    <property type="entry name" value="Cyt_P450_sf"/>
</dbReference>
<dbReference type="EMBL" id="FNOK01000083">
    <property type="protein sequence ID" value="SDZ49625.1"/>
    <property type="molecule type" value="Genomic_DNA"/>
</dbReference>
<sequence>MNTEHVLRYPFEPPPALAIPPQYASLRSTQPVVEVQMPYGGRGWLVTRYEDAKLVFCDPRFSRAAAAGKDVPRMRPKPAKKTSIMAMDPPEHTRLRRLIAPSLTKRRTEQLRAHTKKIAQELVAAMVANGPPCDIVADFAVPLPINVLLKLLGVTTEDTRRLVAAADVVMSSTSHTAEDVTRARQDLAQVINQHIAARRENPTDDLLGTLVSAHEAGERLTDAELLDITTALLVVGWETTTCQIANFVYLLITYPEHMHWLLVHPEAIPKAVEELLRYTPLNNGAEFARVATEDVSLGGVLIRKGDAVLVSIPSANRDEAVFAAPETLKLTRPDNHHLAFGHGPHHCVGANLARMEIQVALKTLIEGIPGLQKAVPDQEVTWRSGSILRAPTSLPVTW</sequence>
<evidence type="ECO:0000256" key="4">
    <source>
        <dbReference type="ARBA" id="ARBA00022617"/>
    </source>
</evidence>
<dbReference type="PROSITE" id="PS00086">
    <property type="entry name" value="CYTOCHROME_P450"/>
    <property type="match status" value="1"/>
</dbReference>
<dbReference type="GO" id="GO:0020037">
    <property type="term" value="F:heme binding"/>
    <property type="evidence" value="ECO:0007669"/>
    <property type="project" value="InterPro"/>
</dbReference>
<dbReference type="FunFam" id="1.10.630.10:FF:000018">
    <property type="entry name" value="Cytochrome P450 monooxygenase"/>
    <property type="match status" value="1"/>
</dbReference>
<comment type="subcellular location">
    <subcellularLocation>
        <location evidence="1">Cytoplasm</location>
    </subcellularLocation>
</comment>
<keyword evidence="11" id="KW-1185">Reference proteome</keyword>
<reference evidence="11" key="1">
    <citation type="submission" date="2016-10" db="EMBL/GenBank/DDBJ databases">
        <authorList>
            <person name="Varghese N."/>
            <person name="Submissions S."/>
        </authorList>
    </citation>
    <scope>NUCLEOTIDE SEQUENCE [LARGE SCALE GENOMIC DNA]</scope>
    <source>
        <strain evidence="11">CGMCC 4.3530</strain>
    </source>
</reference>
<organism evidence="10 11">
    <name type="scientific">Saccharopolyspora shandongensis</name>
    <dbReference type="NCBI Taxonomy" id="418495"/>
    <lineage>
        <taxon>Bacteria</taxon>
        <taxon>Bacillati</taxon>
        <taxon>Actinomycetota</taxon>
        <taxon>Actinomycetes</taxon>
        <taxon>Pseudonocardiales</taxon>
        <taxon>Pseudonocardiaceae</taxon>
        <taxon>Saccharopolyspora</taxon>
    </lineage>
</organism>
<dbReference type="GO" id="GO:0005506">
    <property type="term" value="F:iron ion binding"/>
    <property type="evidence" value="ECO:0007669"/>
    <property type="project" value="InterPro"/>
</dbReference>
<dbReference type="Gene3D" id="1.10.630.10">
    <property type="entry name" value="Cytochrome P450"/>
    <property type="match status" value="1"/>
</dbReference>
<dbReference type="PRINTS" id="PR00385">
    <property type="entry name" value="P450"/>
</dbReference>
<keyword evidence="6 9" id="KW-0560">Oxidoreductase</keyword>
<protein>
    <submittedName>
        <fullName evidence="10">Nocardicin N-oxygenase</fullName>
    </submittedName>
</protein>
<evidence type="ECO:0000256" key="5">
    <source>
        <dbReference type="ARBA" id="ARBA00022723"/>
    </source>
</evidence>
<proteinExistence type="inferred from homology"/>
<dbReference type="InterPro" id="IPR001128">
    <property type="entry name" value="Cyt_P450"/>
</dbReference>
<evidence type="ECO:0000256" key="7">
    <source>
        <dbReference type="ARBA" id="ARBA00023004"/>
    </source>
</evidence>
<keyword evidence="7 9" id="KW-0408">Iron</keyword>
<dbReference type="RefSeq" id="WP_093278039.1">
    <property type="nucleotide sequence ID" value="NZ_FNOK01000083.1"/>
</dbReference>
<name>A0A1H3TIZ2_9PSEU</name>
<keyword evidence="4 9" id="KW-0349">Heme</keyword>
<evidence type="ECO:0000256" key="6">
    <source>
        <dbReference type="ARBA" id="ARBA00023002"/>
    </source>
</evidence>
<keyword evidence="8 9" id="KW-0503">Monooxygenase</keyword>
<dbReference type="STRING" id="418495.SAMN05216215_108315"/>
<dbReference type="InterPro" id="IPR017972">
    <property type="entry name" value="Cyt_P450_CS"/>
</dbReference>
<keyword evidence="3" id="KW-0963">Cytoplasm</keyword>
<evidence type="ECO:0000313" key="10">
    <source>
        <dbReference type="EMBL" id="SDZ49625.1"/>
    </source>
</evidence>
<dbReference type="AlphaFoldDB" id="A0A1H3TIZ2"/>
<keyword evidence="5 9" id="KW-0479">Metal-binding</keyword>
<dbReference type="GO" id="GO:0004497">
    <property type="term" value="F:monooxygenase activity"/>
    <property type="evidence" value="ECO:0007669"/>
    <property type="project" value="UniProtKB-KW"/>
</dbReference>